<keyword evidence="2" id="KW-1185">Reference proteome</keyword>
<proteinExistence type="predicted"/>
<reference evidence="1 2" key="1">
    <citation type="submission" date="2019-03" db="EMBL/GenBank/DDBJ databases">
        <title>First draft genome of Liparis tanakae, snailfish: a comprehensive survey of snailfish specific genes.</title>
        <authorList>
            <person name="Kim W."/>
            <person name="Song I."/>
            <person name="Jeong J.-H."/>
            <person name="Kim D."/>
            <person name="Kim S."/>
            <person name="Ryu S."/>
            <person name="Song J.Y."/>
            <person name="Lee S.K."/>
        </authorList>
    </citation>
    <scope>NUCLEOTIDE SEQUENCE [LARGE SCALE GENOMIC DNA]</scope>
    <source>
        <tissue evidence="1">Muscle</tissue>
    </source>
</reference>
<protein>
    <submittedName>
        <fullName evidence="1">Uncharacterized protein</fullName>
    </submittedName>
</protein>
<name>A0A4Z2J0B1_9TELE</name>
<dbReference type="Proteomes" id="UP000314294">
    <property type="component" value="Unassembled WGS sequence"/>
</dbReference>
<evidence type="ECO:0000313" key="2">
    <source>
        <dbReference type="Proteomes" id="UP000314294"/>
    </source>
</evidence>
<evidence type="ECO:0000313" key="1">
    <source>
        <dbReference type="EMBL" id="TNN83649.1"/>
    </source>
</evidence>
<sequence length="122" mass="12969">MPYSPGCTHSEALASAAKTTGFILKVAITLRTPPPSSSFPFLYPPSCPPHVTLPSPPPVPLTFIGPEFGWHHGNRRLPGNLAWVGSKVPPGRHWLGVACVCGLSPRQVATARPAWRSAVGSR</sequence>
<organism evidence="1 2">
    <name type="scientific">Liparis tanakae</name>
    <name type="common">Tanaka's snailfish</name>
    <dbReference type="NCBI Taxonomy" id="230148"/>
    <lineage>
        <taxon>Eukaryota</taxon>
        <taxon>Metazoa</taxon>
        <taxon>Chordata</taxon>
        <taxon>Craniata</taxon>
        <taxon>Vertebrata</taxon>
        <taxon>Euteleostomi</taxon>
        <taxon>Actinopterygii</taxon>
        <taxon>Neopterygii</taxon>
        <taxon>Teleostei</taxon>
        <taxon>Neoteleostei</taxon>
        <taxon>Acanthomorphata</taxon>
        <taxon>Eupercaria</taxon>
        <taxon>Perciformes</taxon>
        <taxon>Cottioidei</taxon>
        <taxon>Cottales</taxon>
        <taxon>Liparidae</taxon>
        <taxon>Liparis</taxon>
    </lineage>
</organism>
<dbReference type="AlphaFoldDB" id="A0A4Z2J0B1"/>
<dbReference type="EMBL" id="SRLO01000032">
    <property type="protein sequence ID" value="TNN83649.1"/>
    <property type="molecule type" value="Genomic_DNA"/>
</dbReference>
<comment type="caution">
    <text evidence="1">The sequence shown here is derived from an EMBL/GenBank/DDBJ whole genome shotgun (WGS) entry which is preliminary data.</text>
</comment>
<gene>
    <name evidence="1" type="ORF">EYF80_006167</name>
</gene>
<accession>A0A4Z2J0B1</accession>